<feature type="compositionally biased region" description="Low complexity" evidence="1">
    <location>
        <begin position="82"/>
        <end position="105"/>
    </location>
</feature>
<feature type="compositionally biased region" description="Polar residues" evidence="1">
    <location>
        <begin position="59"/>
        <end position="74"/>
    </location>
</feature>
<dbReference type="EMBL" id="SEKV01001200">
    <property type="protein sequence ID" value="TFY51381.1"/>
    <property type="molecule type" value="Genomic_DNA"/>
</dbReference>
<feature type="compositionally biased region" description="Low complexity" evidence="1">
    <location>
        <begin position="120"/>
        <end position="130"/>
    </location>
</feature>
<protein>
    <submittedName>
        <fullName evidence="2">Uncharacterized protein</fullName>
    </submittedName>
</protein>
<proteinExistence type="predicted"/>
<reference evidence="2 3" key="1">
    <citation type="submission" date="2019-01" db="EMBL/GenBank/DDBJ databases">
        <title>Genome sequencing of the rare red list fungi Fomitopsis rosea.</title>
        <authorList>
            <person name="Buettner E."/>
            <person name="Kellner H."/>
        </authorList>
    </citation>
    <scope>NUCLEOTIDE SEQUENCE [LARGE SCALE GENOMIC DNA]</scope>
    <source>
        <strain evidence="2 3">DSM 105464</strain>
    </source>
</reference>
<name>A0A4Y9XQA5_9APHY</name>
<comment type="caution">
    <text evidence="2">The sequence shown here is derived from an EMBL/GenBank/DDBJ whole genome shotgun (WGS) entry which is preliminary data.</text>
</comment>
<feature type="region of interest" description="Disordered" evidence="1">
    <location>
        <begin position="18"/>
        <end position="130"/>
    </location>
</feature>
<gene>
    <name evidence="2" type="ORF">EVJ58_g10598</name>
</gene>
<dbReference type="Proteomes" id="UP000298390">
    <property type="component" value="Unassembled WGS sequence"/>
</dbReference>
<feature type="compositionally biased region" description="Pro residues" evidence="1">
    <location>
        <begin position="22"/>
        <end position="31"/>
    </location>
</feature>
<sequence>QFGQGPLGLDIWEASFMGPPTWGTPPAPSPFDIPFAPAGPAPNVGHQMPGRAHPVRAMTSPSVATAGPSGTNTPVYHHGSLAASAETVSSAAGTSSSSASEAGSVRNVAGPSVPQTYKRGSGSSSSSSQE</sequence>
<organism evidence="2 3">
    <name type="scientific">Rhodofomes roseus</name>
    <dbReference type="NCBI Taxonomy" id="34475"/>
    <lineage>
        <taxon>Eukaryota</taxon>
        <taxon>Fungi</taxon>
        <taxon>Dikarya</taxon>
        <taxon>Basidiomycota</taxon>
        <taxon>Agaricomycotina</taxon>
        <taxon>Agaricomycetes</taxon>
        <taxon>Polyporales</taxon>
        <taxon>Rhodofomes</taxon>
    </lineage>
</organism>
<dbReference type="AlphaFoldDB" id="A0A4Y9XQA5"/>
<evidence type="ECO:0000313" key="3">
    <source>
        <dbReference type="Proteomes" id="UP000298390"/>
    </source>
</evidence>
<evidence type="ECO:0000256" key="1">
    <source>
        <dbReference type="SAM" id="MobiDB-lite"/>
    </source>
</evidence>
<evidence type="ECO:0000313" key="2">
    <source>
        <dbReference type="EMBL" id="TFY51381.1"/>
    </source>
</evidence>
<feature type="non-terminal residue" evidence="2">
    <location>
        <position position="1"/>
    </location>
</feature>
<accession>A0A4Y9XQA5</accession>